<dbReference type="PANTHER" id="PTHR30024:SF43">
    <property type="entry name" value="BLL4572 PROTEIN"/>
    <property type="match status" value="1"/>
</dbReference>
<comment type="subcellular location">
    <subcellularLocation>
        <location evidence="1">Endomembrane system</location>
    </subcellularLocation>
</comment>
<dbReference type="GO" id="GO:0012505">
    <property type="term" value="C:endomembrane system"/>
    <property type="evidence" value="ECO:0007669"/>
    <property type="project" value="UniProtKB-SubCell"/>
</dbReference>
<protein>
    <submittedName>
        <fullName evidence="6">CmpA/NrtA family ABC transporter substrate-binding protein</fullName>
    </submittedName>
</protein>
<evidence type="ECO:0000256" key="4">
    <source>
        <dbReference type="ARBA" id="ARBA00022519"/>
    </source>
</evidence>
<dbReference type="SUPFAM" id="SSF53850">
    <property type="entry name" value="Periplasmic binding protein-like II"/>
    <property type="match status" value="1"/>
</dbReference>
<dbReference type="KEGG" id="puo:RZN69_14935"/>
<sequence>MSKRHSNLENGSNLAEKTLRIGMVRLTDAAPFIIAGEMGLFKEQGLEVRLSWELGWASIRHKIAYGELDAAHAIAPMALSISTGVDVAATPCRAIMVLNRLGDAITLSHELYERGVRSGDDFRQEIKSTRGKKRYTLGIVSHDSTHNILLRQWLKSLDLDPDNDVRLVIIPPGQALRNLRAKTLDGYCVGEPWNSLAVREGIGWCPVLSHDIEQDHVEKILLARENDYIEKQDQFDSLAKALRISCEYCADPENASVVAKKMRRTSYLGAASHGMEKCLLGEFDRGIGNGFKNEEVIRFCSGEDTEFSISDKAWLINGAHDAGWLKTTKSEGHGLADRIFSGNALTALDVS</sequence>
<dbReference type="RefSeq" id="WP_317831970.1">
    <property type="nucleotide sequence ID" value="NZ_CP136920.1"/>
</dbReference>
<evidence type="ECO:0000256" key="1">
    <source>
        <dbReference type="ARBA" id="ARBA00004308"/>
    </source>
</evidence>
<evidence type="ECO:0000256" key="2">
    <source>
        <dbReference type="ARBA" id="ARBA00022448"/>
    </source>
</evidence>
<keyword evidence="7" id="KW-1185">Reference proteome</keyword>
<name>A0AAQ3LDA0_9BACT</name>
<proteinExistence type="predicted"/>
<dbReference type="EMBL" id="CP136920">
    <property type="protein sequence ID" value="WOO39919.1"/>
    <property type="molecule type" value="Genomic_DNA"/>
</dbReference>
<keyword evidence="5" id="KW-0472">Membrane</keyword>
<evidence type="ECO:0000313" key="6">
    <source>
        <dbReference type="EMBL" id="WOO39919.1"/>
    </source>
</evidence>
<keyword evidence="3" id="KW-1003">Cell membrane</keyword>
<reference evidence="6 7" key="1">
    <citation type="submission" date="2023-10" db="EMBL/GenBank/DDBJ databases">
        <title>Rubellicoccus peritrichatus gen. nov., sp. nov., isolated from an algae of coral reef tank.</title>
        <authorList>
            <person name="Luo J."/>
        </authorList>
    </citation>
    <scope>NUCLEOTIDE SEQUENCE [LARGE SCALE GENOMIC DNA]</scope>
    <source>
        <strain evidence="6 7">CR14</strain>
    </source>
</reference>
<keyword evidence="2" id="KW-0813">Transport</keyword>
<accession>A0AAQ3LDA0</accession>
<evidence type="ECO:0000256" key="3">
    <source>
        <dbReference type="ARBA" id="ARBA00022475"/>
    </source>
</evidence>
<dbReference type="AlphaFoldDB" id="A0AAQ3LDA0"/>
<evidence type="ECO:0000313" key="7">
    <source>
        <dbReference type="Proteomes" id="UP001304300"/>
    </source>
</evidence>
<evidence type="ECO:0000256" key="5">
    <source>
        <dbReference type="ARBA" id="ARBA00023136"/>
    </source>
</evidence>
<dbReference type="Proteomes" id="UP001304300">
    <property type="component" value="Chromosome"/>
</dbReference>
<dbReference type="InterPro" id="IPR044527">
    <property type="entry name" value="NrtA/CpmA_ABC-bd_dom"/>
</dbReference>
<organism evidence="6 7">
    <name type="scientific">Rubellicoccus peritrichatus</name>
    <dbReference type="NCBI Taxonomy" id="3080537"/>
    <lineage>
        <taxon>Bacteria</taxon>
        <taxon>Pseudomonadati</taxon>
        <taxon>Verrucomicrobiota</taxon>
        <taxon>Opitutia</taxon>
        <taxon>Puniceicoccales</taxon>
        <taxon>Cerasicoccaceae</taxon>
        <taxon>Rubellicoccus</taxon>
    </lineage>
</organism>
<dbReference type="Gene3D" id="3.40.190.10">
    <property type="entry name" value="Periplasmic binding protein-like II"/>
    <property type="match status" value="2"/>
</dbReference>
<dbReference type="Pfam" id="PF13379">
    <property type="entry name" value="NMT1_2"/>
    <property type="match status" value="1"/>
</dbReference>
<dbReference type="CDD" id="cd13553">
    <property type="entry name" value="PBP2_NrtA_CpmA_like"/>
    <property type="match status" value="1"/>
</dbReference>
<dbReference type="PANTHER" id="PTHR30024">
    <property type="entry name" value="ALIPHATIC SULFONATES-BINDING PROTEIN-RELATED"/>
    <property type="match status" value="1"/>
</dbReference>
<keyword evidence="4" id="KW-0997">Cell inner membrane</keyword>
<gene>
    <name evidence="6" type="ORF">RZN69_14935</name>
</gene>